<evidence type="ECO:0000313" key="1">
    <source>
        <dbReference type="EMBL" id="MEA5441617.1"/>
    </source>
</evidence>
<dbReference type="PANTHER" id="PTHR42896">
    <property type="entry name" value="XYLULOSE-1,5-BISPHOSPHATE (XUBP) PHOSPHATASE"/>
    <property type="match status" value="1"/>
</dbReference>
<gene>
    <name evidence="1" type="ORF">VB739_03520</name>
</gene>
<dbReference type="EMBL" id="JAYGHY010000006">
    <property type="protein sequence ID" value="MEA5441617.1"/>
    <property type="molecule type" value="Genomic_DNA"/>
</dbReference>
<dbReference type="RefSeq" id="WP_323355738.1">
    <property type="nucleotide sequence ID" value="NZ_JAYGHY010000006.1"/>
</dbReference>
<dbReference type="PANTHER" id="PTHR42896:SF2">
    <property type="entry name" value="CBBY-LIKE PROTEIN"/>
    <property type="match status" value="1"/>
</dbReference>
<dbReference type="Pfam" id="PF00702">
    <property type="entry name" value="Hydrolase"/>
    <property type="match status" value="1"/>
</dbReference>
<dbReference type="SUPFAM" id="SSF56784">
    <property type="entry name" value="HAD-like"/>
    <property type="match status" value="1"/>
</dbReference>
<sequence>MAPALTALLWDVDGTLAETEFEGHRVAFNHSFAAAGLPWRWDRPTYARLLAVNGGHERITSFLQQAEGRAPEPGRVADLQRHKQALYTDLVRRGGLALRPGVARLVQAAAAAGLRQAIVTTSGRTAVTSLLEGAPPGVAGAFEFWICGEDVERKKPDPEAYRLALQRLEAGDQGVLVLEDSPAGLAAASGAGLPCLVCLSVATREQPASAYSAARAVVENLEDTEAGIVVHKGPACPGHQVTLSWLQRLLDTP</sequence>
<keyword evidence="2" id="KW-1185">Reference proteome</keyword>
<dbReference type="InterPro" id="IPR036412">
    <property type="entry name" value="HAD-like_sf"/>
</dbReference>
<dbReference type="GO" id="GO:0016787">
    <property type="term" value="F:hydrolase activity"/>
    <property type="evidence" value="ECO:0007669"/>
    <property type="project" value="UniProtKB-KW"/>
</dbReference>
<reference evidence="1 2" key="1">
    <citation type="submission" date="2023-12" db="EMBL/GenBank/DDBJ databases">
        <title>Baltic Sea Cyanobacteria.</title>
        <authorList>
            <person name="Delbaje E."/>
            <person name="Fewer D.P."/>
            <person name="Shishido T.K."/>
        </authorList>
    </citation>
    <scope>NUCLEOTIDE SEQUENCE [LARGE SCALE GENOMIC DNA]</scope>
    <source>
        <strain evidence="1 2">UHCC 0281</strain>
    </source>
</reference>
<comment type="caution">
    <text evidence="1">The sequence shown here is derived from an EMBL/GenBank/DDBJ whole genome shotgun (WGS) entry which is preliminary data.</text>
</comment>
<dbReference type="NCBIfam" id="TIGR01509">
    <property type="entry name" value="HAD-SF-IA-v3"/>
    <property type="match status" value="1"/>
</dbReference>
<protein>
    <submittedName>
        <fullName evidence="1">HAD-IA family hydrolase</fullName>
    </submittedName>
</protein>
<dbReference type="PRINTS" id="PR00413">
    <property type="entry name" value="HADHALOGNASE"/>
</dbReference>
<proteinExistence type="predicted"/>
<dbReference type="Gene3D" id="3.40.50.1000">
    <property type="entry name" value="HAD superfamily/HAD-like"/>
    <property type="match status" value="1"/>
</dbReference>
<accession>A0ABU5STC1</accession>
<dbReference type="InterPro" id="IPR023198">
    <property type="entry name" value="PGP-like_dom2"/>
</dbReference>
<organism evidence="1 2">
    <name type="scientific">Cyanobium gracile UHCC 0281</name>
    <dbReference type="NCBI Taxonomy" id="3110309"/>
    <lineage>
        <taxon>Bacteria</taxon>
        <taxon>Bacillati</taxon>
        <taxon>Cyanobacteriota</taxon>
        <taxon>Cyanophyceae</taxon>
        <taxon>Synechococcales</taxon>
        <taxon>Prochlorococcaceae</taxon>
        <taxon>Cyanobium</taxon>
    </lineage>
</organism>
<dbReference type="SFLD" id="SFLDS00003">
    <property type="entry name" value="Haloacid_Dehalogenase"/>
    <property type="match status" value="1"/>
</dbReference>
<dbReference type="InterPro" id="IPR006439">
    <property type="entry name" value="HAD-SF_hydro_IA"/>
</dbReference>
<dbReference type="SFLD" id="SFLDG01129">
    <property type="entry name" value="C1.5:_HAD__Beta-PGM__Phosphata"/>
    <property type="match status" value="1"/>
</dbReference>
<evidence type="ECO:0000313" key="2">
    <source>
        <dbReference type="Proteomes" id="UP001302329"/>
    </source>
</evidence>
<dbReference type="InterPro" id="IPR023214">
    <property type="entry name" value="HAD_sf"/>
</dbReference>
<dbReference type="InterPro" id="IPR044999">
    <property type="entry name" value="CbbY-like"/>
</dbReference>
<keyword evidence="1" id="KW-0378">Hydrolase</keyword>
<dbReference type="Proteomes" id="UP001302329">
    <property type="component" value="Unassembled WGS sequence"/>
</dbReference>
<name>A0ABU5STC1_9CYAN</name>
<dbReference type="Gene3D" id="1.10.150.240">
    <property type="entry name" value="Putative phosphatase, domain 2"/>
    <property type="match status" value="1"/>
</dbReference>